<evidence type="ECO:0000259" key="1">
    <source>
        <dbReference type="Pfam" id="PF14200"/>
    </source>
</evidence>
<protein>
    <submittedName>
        <fullName evidence="3">Uncharacterized protein</fullName>
    </submittedName>
</protein>
<dbReference type="STRING" id="35722.A0A0B7N6T5"/>
<evidence type="ECO:0000313" key="4">
    <source>
        <dbReference type="Proteomes" id="UP000054107"/>
    </source>
</evidence>
<gene>
    <name evidence="3" type="primary">PARPA_07183.1 scaffold 26677</name>
</gene>
<evidence type="ECO:0000313" key="3">
    <source>
        <dbReference type="EMBL" id="CEP13132.1"/>
    </source>
</evidence>
<dbReference type="OrthoDB" id="9895617at2759"/>
<dbReference type="InterPro" id="IPR035992">
    <property type="entry name" value="Ricin_B-like_lectins"/>
</dbReference>
<accession>A0A0B7N6T5</accession>
<dbReference type="InterPro" id="IPR000772">
    <property type="entry name" value="Ricin_B_lectin"/>
</dbReference>
<evidence type="ECO:0000259" key="2">
    <source>
        <dbReference type="Pfam" id="PF25377"/>
    </source>
</evidence>
<dbReference type="PROSITE" id="PS50231">
    <property type="entry name" value="RICIN_B_LECTIN"/>
    <property type="match status" value="1"/>
</dbReference>
<proteinExistence type="predicted"/>
<dbReference type="Pfam" id="PF25377">
    <property type="entry name" value="DUF7886"/>
    <property type="match status" value="1"/>
</dbReference>
<dbReference type="PANTHER" id="PTHR47915:SF1">
    <property type="entry name" value="SI:DKEY-19B23.7"/>
    <property type="match status" value="1"/>
</dbReference>
<keyword evidence="4" id="KW-1185">Reference proteome</keyword>
<name>A0A0B7N6T5_9FUNG</name>
<dbReference type="Gene3D" id="2.80.10.50">
    <property type="match status" value="1"/>
</dbReference>
<dbReference type="CDD" id="cd23454">
    <property type="entry name" value="beta-trefoil_Ricin_GllA-1"/>
    <property type="match status" value="1"/>
</dbReference>
<sequence length="303" mass="34680">MLGPDPNRELVKDSTRLAAFLQECLALGSLRVLLYFENFPRHDTGYAKYRCPYVWLRSHHNQLIRAQPGHIDDDDNPLQLQKTNEWKIKDISLWEMVAEIVQMTSSPKNPFQIDFDYIDKLPLEESVLLTGSLLAFLQNVWIEADPCIVFADDLYTEIQVLQSKHLDNVQMNGRVLDVKEGSTEDAAEVIVYTQKNDDCLNQLWRYENGYFINVKSAKVLDICGGEMSPESPIIQYAQKMSEEAANQKWGIDGDGYIFCSARPDLVLDIKSREDDDGAAVILYEKRDGEVASNQRWTLEEYSG</sequence>
<feature type="domain" description="Ricin B lectin" evidence="1">
    <location>
        <begin position="201"/>
        <end position="283"/>
    </location>
</feature>
<dbReference type="EMBL" id="LN729333">
    <property type="protein sequence ID" value="CEP13132.1"/>
    <property type="molecule type" value="Genomic_DNA"/>
</dbReference>
<dbReference type="SUPFAM" id="SSF50370">
    <property type="entry name" value="Ricin B-like lectins"/>
    <property type="match status" value="1"/>
</dbReference>
<dbReference type="Pfam" id="PF14200">
    <property type="entry name" value="RicinB_lectin_2"/>
    <property type="match status" value="1"/>
</dbReference>
<dbReference type="PANTHER" id="PTHR47915">
    <property type="entry name" value="SI:DKEY-19B23.7"/>
    <property type="match status" value="1"/>
</dbReference>
<dbReference type="InterPro" id="IPR057208">
    <property type="entry name" value="DUF7886"/>
</dbReference>
<dbReference type="AlphaFoldDB" id="A0A0B7N6T5"/>
<organism evidence="3 4">
    <name type="scientific">Parasitella parasitica</name>
    <dbReference type="NCBI Taxonomy" id="35722"/>
    <lineage>
        <taxon>Eukaryota</taxon>
        <taxon>Fungi</taxon>
        <taxon>Fungi incertae sedis</taxon>
        <taxon>Mucoromycota</taxon>
        <taxon>Mucoromycotina</taxon>
        <taxon>Mucoromycetes</taxon>
        <taxon>Mucorales</taxon>
        <taxon>Mucorineae</taxon>
        <taxon>Mucoraceae</taxon>
        <taxon>Parasitella</taxon>
    </lineage>
</organism>
<dbReference type="Proteomes" id="UP000054107">
    <property type="component" value="Unassembled WGS sequence"/>
</dbReference>
<reference evidence="3 4" key="1">
    <citation type="submission" date="2014-09" db="EMBL/GenBank/DDBJ databases">
        <authorList>
            <person name="Ellenberger Sabrina"/>
        </authorList>
    </citation>
    <scope>NUCLEOTIDE SEQUENCE [LARGE SCALE GENOMIC DNA]</scope>
    <source>
        <strain evidence="3 4">CBS 412.66</strain>
    </source>
</reference>
<feature type="domain" description="DUF7886" evidence="2">
    <location>
        <begin position="44"/>
        <end position="166"/>
    </location>
</feature>